<protein>
    <submittedName>
        <fullName evidence="5">DMT family transporter</fullName>
    </submittedName>
</protein>
<feature type="transmembrane region" description="Helical" evidence="3">
    <location>
        <begin position="101"/>
        <end position="118"/>
    </location>
</feature>
<evidence type="ECO:0000259" key="4">
    <source>
        <dbReference type="Pfam" id="PF00892"/>
    </source>
</evidence>
<feature type="transmembrane region" description="Helical" evidence="3">
    <location>
        <begin position="195"/>
        <end position="213"/>
    </location>
</feature>
<evidence type="ECO:0000256" key="2">
    <source>
        <dbReference type="SAM" id="MobiDB-lite"/>
    </source>
</evidence>
<dbReference type="PANTHER" id="PTHR22911:SF79">
    <property type="entry name" value="MOBA-LIKE NTP TRANSFERASE DOMAIN-CONTAINING PROTEIN"/>
    <property type="match status" value="1"/>
</dbReference>
<dbReference type="Proteomes" id="UP001499841">
    <property type="component" value="Unassembled WGS sequence"/>
</dbReference>
<feature type="domain" description="EamA" evidence="4">
    <location>
        <begin position="11"/>
        <end position="141"/>
    </location>
</feature>
<comment type="similarity">
    <text evidence="1">Belongs to the EamA transporter family.</text>
</comment>
<feature type="transmembrane region" description="Helical" evidence="3">
    <location>
        <begin position="161"/>
        <end position="183"/>
    </location>
</feature>
<feature type="transmembrane region" description="Helical" evidence="3">
    <location>
        <begin position="38"/>
        <end position="57"/>
    </location>
</feature>
<name>A0ABP8EX21_9MICO</name>
<feature type="transmembrane region" description="Helical" evidence="3">
    <location>
        <begin position="130"/>
        <end position="149"/>
    </location>
</feature>
<accession>A0ABP8EX21</accession>
<feature type="transmembrane region" description="Helical" evidence="3">
    <location>
        <begin position="225"/>
        <end position="243"/>
    </location>
</feature>
<dbReference type="Pfam" id="PF00892">
    <property type="entry name" value="EamA"/>
    <property type="match status" value="2"/>
</dbReference>
<feature type="transmembrane region" description="Helical" evidence="3">
    <location>
        <begin position="280"/>
        <end position="299"/>
    </location>
</feature>
<keyword evidence="6" id="KW-1185">Reference proteome</keyword>
<feature type="domain" description="EamA" evidence="4">
    <location>
        <begin position="164"/>
        <end position="292"/>
    </location>
</feature>
<gene>
    <name evidence="5" type="ORF">GCM10022262_26730</name>
</gene>
<keyword evidence="3" id="KW-0472">Membrane</keyword>
<keyword evidence="3" id="KW-1133">Transmembrane helix</keyword>
<dbReference type="InterPro" id="IPR037185">
    <property type="entry name" value="EmrE-like"/>
</dbReference>
<dbReference type="RefSeq" id="WP_345042076.1">
    <property type="nucleotide sequence ID" value="NZ_BAABBA010000013.1"/>
</dbReference>
<feature type="transmembrane region" description="Helical" evidence="3">
    <location>
        <begin position="69"/>
        <end position="89"/>
    </location>
</feature>
<organism evidence="5 6">
    <name type="scientific">Georgenia daeguensis</name>
    <dbReference type="NCBI Taxonomy" id="908355"/>
    <lineage>
        <taxon>Bacteria</taxon>
        <taxon>Bacillati</taxon>
        <taxon>Actinomycetota</taxon>
        <taxon>Actinomycetes</taxon>
        <taxon>Micrococcales</taxon>
        <taxon>Bogoriellaceae</taxon>
        <taxon>Georgenia</taxon>
    </lineage>
</organism>
<sequence length="342" mass="36909">MDPVRKLKLRGFGFMFLSSSLMGGIGAFARYIEAPGEFISFCRNAAGLIGMTLIFLIGRRFVHVKNTRITPGIVFSGVFLGLLSALYVISTQMTTLANASFLIYTGPVYSTVLASVFLKEPFKKSMFGSLGAVILGMLIIIGIITYSPGDGLGLTISLDPQYMTGNLIALGSGVAYGLYLFVSRYRTDVDSNTRSWFNFTFATITIGVILVFSRPDLSEMTARGWVILAIAATITGFGAFYFMTLATKILFAGELATIAYQETIMASILGWILFSEAMTLWQGLGGLLIVAGGVSQIFISTRRTPDVVEAFTQGGVTGGRRSRRRKLSPAGGRTKENVGAEL</sequence>
<evidence type="ECO:0000313" key="6">
    <source>
        <dbReference type="Proteomes" id="UP001499841"/>
    </source>
</evidence>
<dbReference type="EMBL" id="BAABBA010000013">
    <property type="protein sequence ID" value="GAA4288313.1"/>
    <property type="molecule type" value="Genomic_DNA"/>
</dbReference>
<keyword evidence="3" id="KW-0812">Transmembrane</keyword>
<dbReference type="SUPFAM" id="SSF103481">
    <property type="entry name" value="Multidrug resistance efflux transporter EmrE"/>
    <property type="match status" value="2"/>
</dbReference>
<feature type="transmembrane region" description="Helical" evidence="3">
    <location>
        <begin position="12"/>
        <end position="32"/>
    </location>
</feature>
<feature type="compositionally biased region" description="Basic and acidic residues" evidence="2">
    <location>
        <begin position="333"/>
        <end position="342"/>
    </location>
</feature>
<dbReference type="InterPro" id="IPR000620">
    <property type="entry name" value="EamA_dom"/>
</dbReference>
<feature type="region of interest" description="Disordered" evidence="2">
    <location>
        <begin position="315"/>
        <end position="342"/>
    </location>
</feature>
<dbReference type="PANTHER" id="PTHR22911">
    <property type="entry name" value="ACYL-MALONYL CONDENSING ENZYME-RELATED"/>
    <property type="match status" value="1"/>
</dbReference>
<evidence type="ECO:0000256" key="3">
    <source>
        <dbReference type="SAM" id="Phobius"/>
    </source>
</evidence>
<comment type="caution">
    <text evidence="5">The sequence shown here is derived from an EMBL/GenBank/DDBJ whole genome shotgun (WGS) entry which is preliminary data.</text>
</comment>
<feature type="transmembrane region" description="Helical" evidence="3">
    <location>
        <begin position="255"/>
        <end position="274"/>
    </location>
</feature>
<evidence type="ECO:0000256" key="1">
    <source>
        <dbReference type="ARBA" id="ARBA00007362"/>
    </source>
</evidence>
<reference evidence="6" key="1">
    <citation type="journal article" date="2019" name="Int. J. Syst. Evol. Microbiol.">
        <title>The Global Catalogue of Microorganisms (GCM) 10K type strain sequencing project: providing services to taxonomists for standard genome sequencing and annotation.</title>
        <authorList>
            <consortium name="The Broad Institute Genomics Platform"/>
            <consortium name="The Broad Institute Genome Sequencing Center for Infectious Disease"/>
            <person name="Wu L."/>
            <person name="Ma J."/>
        </authorList>
    </citation>
    <scope>NUCLEOTIDE SEQUENCE [LARGE SCALE GENOMIC DNA]</scope>
    <source>
        <strain evidence="6">JCM 17459</strain>
    </source>
</reference>
<proteinExistence type="inferred from homology"/>
<evidence type="ECO:0000313" key="5">
    <source>
        <dbReference type="EMBL" id="GAA4288313.1"/>
    </source>
</evidence>